<dbReference type="InterPro" id="IPR017937">
    <property type="entry name" value="Thioredoxin_CS"/>
</dbReference>
<evidence type="ECO:0000256" key="4">
    <source>
        <dbReference type="ARBA" id="ARBA00023157"/>
    </source>
</evidence>
<evidence type="ECO:0000256" key="1">
    <source>
        <dbReference type="ARBA" id="ARBA00008987"/>
    </source>
</evidence>
<feature type="domain" description="Thioredoxin" evidence="8">
    <location>
        <begin position="3"/>
        <end position="78"/>
    </location>
</feature>
<evidence type="ECO:0000256" key="5">
    <source>
        <dbReference type="ARBA" id="ARBA00023284"/>
    </source>
</evidence>
<keyword evidence="4 7" id="KW-1015">Disulfide bond</keyword>
<evidence type="ECO:0000256" key="7">
    <source>
        <dbReference type="PIRSR" id="PIRSR000077-4"/>
    </source>
</evidence>
<sequence>MTSQMSQLTPDTLQTTLSGNLVLLDFWAHWCAPCRTLSPHLERLAEHYEDRLKVAKIDIEAYPELGDRFAARGIPCWF</sequence>
<evidence type="ECO:0000256" key="6">
    <source>
        <dbReference type="PIRSR" id="PIRSR000077-1"/>
    </source>
</evidence>
<organism evidence="9 10">
    <name type="scientific">Phytopseudomonas flavescens</name>
    <dbReference type="NCBI Taxonomy" id="29435"/>
    <lineage>
        <taxon>Bacteria</taxon>
        <taxon>Pseudomonadati</taxon>
        <taxon>Pseudomonadota</taxon>
        <taxon>Gammaproteobacteria</taxon>
        <taxon>Pseudomonadales</taxon>
        <taxon>Pseudomonadaceae</taxon>
        <taxon>Phytopseudomonas</taxon>
    </lineage>
</organism>
<dbReference type="PROSITE" id="PS00194">
    <property type="entry name" value="THIOREDOXIN_1"/>
    <property type="match status" value="1"/>
</dbReference>
<dbReference type="Pfam" id="PF00085">
    <property type="entry name" value="Thioredoxin"/>
    <property type="match status" value="1"/>
</dbReference>
<dbReference type="PANTHER" id="PTHR45663">
    <property type="entry name" value="GEO12009P1"/>
    <property type="match status" value="1"/>
</dbReference>
<dbReference type="Gene3D" id="3.40.30.10">
    <property type="entry name" value="Glutaredoxin"/>
    <property type="match status" value="1"/>
</dbReference>
<dbReference type="GO" id="GO:0045454">
    <property type="term" value="P:cell redox homeostasis"/>
    <property type="evidence" value="ECO:0007669"/>
    <property type="project" value="TreeGrafter"/>
</dbReference>
<protein>
    <submittedName>
        <fullName evidence="9">Thioredoxin 1</fullName>
    </submittedName>
</protein>
<feature type="active site" description="Nucleophile" evidence="6">
    <location>
        <position position="34"/>
    </location>
</feature>
<comment type="similarity">
    <text evidence="1">Belongs to the thioredoxin family.</text>
</comment>
<dbReference type="GO" id="GO:0005829">
    <property type="term" value="C:cytosol"/>
    <property type="evidence" value="ECO:0007669"/>
    <property type="project" value="TreeGrafter"/>
</dbReference>
<dbReference type="STRING" id="29435.SAMN05216588_109123"/>
<dbReference type="SUPFAM" id="SSF52833">
    <property type="entry name" value="Thioredoxin-like"/>
    <property type="match status" value="1"/>
</dbReference>
<keyword evidence="5 7" id="KW-0676">Redox-active center</keyword>
<name>A0A1G8GN90_9GAMM</name>
<proteinExistence type="inferred from homology"/>
<dbReference type="Proteomes" id="UP000198606">
    <property type="component" value="Unassembled WGS sequence"/>
</dbReference>
<dbReference type="PIRSF" id="PIRSF000077">
    <property type="entry name" value="Thioredoxin"/>
    <property type="match status" value="1"/>
</dbReference>
<dbReference type="CDD" id="cd02947">
    <property type="entry name" value="TRX_family"/>
    <property type="match status" value="1"/>
</dbReference>
<feature type="active site" description="Nucleophile" evidence="6">
    <location>
        <position position="31"/>
    </location>
</feature>
<dbReference type="AlphaFoldDB" id="A0A1G8GN90"/>
<evidence type="ECO:0000259" key="8">
    <source>
        <dbReference type="PROSITE" id="PS51352"/>
    </source>
</evidence>
<dbReference type="InterPro" id="IPR036249">
    <property type="entry name" value="Thioredoxin-like_sf"/>
</dbReference>
<dbReference type="InterPro" id="IPR005746">
    <property type="entry name" value="Thioredoxin"/>
</dbReference>
<dbReference type="InterPro" id="IPR013766">
    <property type="entry name" value="Thioredoxin_domain"/>
</dbReference>
<dbReference type="GO" id="GO:0015035">
    <property type="term" value="F:protein-disulfide reductase activity"/>
    <property type="evidence" value="ECO:0007669"/>
    <property type="project" value="InterPro"/>
</dbReference>
<keyword evidence="2" id="KW-0813">Transport</keyword>
<dbReference type="PROSITE" id="PS51352">
    <property type="entry name" value="THIOREDOXIN_2"/>
    <property type="match status" value="1"/>
</dbReference>
<dbReference type="PANTHER" id="PTHR45663:SF11">
    <property type="entry name" value="GEO12009P1"/>
    <property type="match status" value="1"/>
</dbReference>
<feature type="site" description="Contributes to redox potential value" evidence="6">
    <location>
        <position position="32"/>
    </location>
</feature>
<evidence type="ECO:0000256" key="2">
    <source>
        <dbReference type="ARBA" id="ARBA00022448"/>
    </source>
</evidence>
<evidence type="ECO:0000256" key="3">
    <source>
        <dbReference type="ARBA" id="ARBA00022982"/>
    </source>
</evidence>
<gene>
    <name evidence="9" type="ORF">SAMN05216588_109123</name>
</gene>
<keyword evidence="3" id="KW-0249">Electron transport</keyword>
<dbReference type="EMBL" id="FNDG01000009">
    <property type="protein sequence ID" value="SDH95842.1"/>
    <property type="molecule type" value="Genomic_DNA"/>
</dbReference>
<evidence type="ECO:0000313" key="10">
    <source>
        <dbReference type="Proteomes" id="UP000198606"/>
    </source>
</evidence>
<feature type="disulfide bond" description="Redox-active" evidence="7">
    <location>
        <begin position="31"/>
        <end position="34"/>
    </location>
</feature>
<dbReference type="RefSeq" id="WP_084306319.1">
    <property type="nucleotide sequence ID" value="NZ_FNDG01000009.1"/>
</dbReference>
<evidence type="ECO:0000313" key="9">
    <source>
        <dbReference type="EMBL" id="SDH95842.1"/>
    </source>
</evidence>
<feature type="site" description="Contributes to redox potential value" evidence="6">
    <location>
        <position position="33"/>
    </location>
</feature>
<reference evidence="9 10" key="1">
    <citation type="submission" date="2016-10" db="EMBL/GenBank/DDBJ databases">
        <authorList>
            <person name="de Groot N.N."/>
        </authorList>
    </citation>
    <scope>NUCLEOTIDE SEQUENCE [LARGE SCALE GENOMIC DNA]</scope>
    <source>
        <strain evidence="9 10">LMG 18387</strain>
    </source>
</reference>
<feature type="site" description="Deprotonates C-terminal active site Cys" evidence="6">
    <location>
        <position position="25"/>
    </location>
</feature>
<accession>A0A1G8GN90</accession>